<dbReference type="SUPFAM" id="SSF51197">
    <property type="entry name" value="Clavaminate synthase-like"/>
    <property type="match status" value="1"/>
</dbReference>
<reference evidence="8" key="1">
    <citation type="journal article" date="2023" name="bioRxiv">
        <title>Improved chromosome-level genome assembly for marigold (Tagetes erecta).</title>
        <authorList>
            <person name="Jiang F."/>
            <person name="Yuan L."/>
            <person name="Wang S."/>
            <person name="Wang H."/>
            <person name="Xu D."/>
            <person name="Wang A."/>
            <person name="Fan W."/>
        </authorList>
    </citation>
    <scope>NUCLEOTIDE SEQUENCE</scope>
    <source>
        <strain evidence="8">WSJ</strain>
        <tissue evidence="8">Leaf</tissue>
    </source>
</reference>
<dbReference type="PANTHER" id="PTHR12549:SF38">
    <property type="entry name" value="JMJC DOMAIN-CONTAINING HISTONE DEMETHYLASE 2, ISOFORM A"/>
    <property type="match status" value="1"/>
</dbReference>
<dbReference type="EMBL" id="JAUHHV010000010">
    <property type="protein sequence ID" value="KAK1411486.1"/>
    <property type="molecule type" value="Genomic_DNA"/>
</dbReference>
<evidence type="ECO:0000256" key="1">
    <source>
        <dbReference type="ARBA" id="ARBA00004123"/>
    </source>
</evidence>
<keyword evidence="6" id="KW-0472">Membrane</keyword>
<dbReference type="AlphaFoldDB" id="A0AAD8JXW8"/>
<evidence type="ECO:0000313" key="8">
    <source>
        <dbReference type="EMBL" id="KAK1411486.1"/>
    </source>
</evidence>
<evidence type="ECO:0000259" key="7">
    <source>
        <dbReference type="PROSITE" id="PS51184"/>
    </source>
</evidence>
<evidence type="ECO:0000256" key="3">
    <source>
        <dbReference type="ARBA" id="ARBA00022723"/>
    </source>
</evidence>
<comment type="similarity">
    <text evidence="2">Belongs to the JARID1 histone demethylase family.</text>
</comment>
<dbReference type="PROSITE" id="PS51184">
    <property type="entry name" value="JMJC"/>
    <property type="match status" value="1"/>
</dbReference>
<evidence type="ECO:0000313" key="9">
    <source>
        <dbReference type="Proteomes" id="UP001229421"/>
    </source>
</evidence>
<dbReference type="GO" id="GO:0000785">
    <property type="term" value="C:chromatin"/>
    <property type="evidence" value="ECO:0007669"/>
    <property type="project" value="TreeGrafter"/>
</dbReference>
<feature type="domain" description="JmjC" evidence="7">
    <location>
        <begin position="204"/>
        <end position="481"/>
    </location>
</feature>
<dbReference type="GO" id="GO:0046872">
    <property type="term" value="F:metal ion binding"/>
    <property type="evidence" value="ECO:0007669"/>
    <property type="project" value="UniProtKB-KW"/>
</dbReference>
<keyword evidence="3" id="KW-0479">Metal-binding</keyword>
<feature type="transmembrane region" description="Helical" evidence="6">
    <location>
        <begin position="505"/>
        <end position="523"/>
    </location>
</feature>
<dbReference type="SMART" id="SM00558">
    <property type="entry name" value="JmjC"/>
    <property type="match status" value="1"/>
</dbReference>
<evidence type="ECO:0000256" key="5">
    <source>
        <dbReference type="SAM" id="MobiDB-lite"/>
    </source>
</evidence>
<dbReference type="Gene3D" id="2.60.120.650">
    <property type="entry name" value="Cupin"/>
    <property type="match status" value="1"/>
</dbReference>
<feature type="region of interest" description="Disordered" evidence="5">
    <location>
        <begin position="347"/>
        <end position="370"/>
    </location>
</feature>
<dbReference type="PANTHER" id="PTHR12549">
    <property type="entry name" value="JMJC DOMAIN-CONTAINING HISTONE DEMETHYLATION PROTEIN"/>
    <property type="match status" value="1"/>
</dbReference>
<evidence type="ECO:0000256" key="4">
    <source>
        <dbReference type="ARBA" id="ARBA00023242"/>
    </source>
</evidence>
<dbReference type="GO" id="GO:0006357">
    <property type="term" value="P:regulation of transcription by RNA polymerase II"/>
    <property type="evidence" value="ECO:0007669"/>
    <property type="project" value="TreeGrafter"/>
</dbReference>
<keyword evidence="6" id="KW-0812">Transmembrane</keyword>
<evidence type="ECO:0000256" key="2">
    <source>
        <dbReference type="ARBA" id="ARBA00006801"/>
    </source>
</evidence>
<comment type="caution">
    <text evidence="8">The sequence shown here is derived from an EMBL/GenBank/DDBJ whole genome shotgun (WGS) entry which is preliminary data.</text>
</comment>
<dbReference type="InterPro" id="IPR003347">
    <property type="entry name" value="JmjC_dom"/>
</dbReference>
<evidence type="ECO:0000256" key="6">
    <source>
        <dbReference type="SAM" id="Phobius"/>
    </source>
</evidence>
<gene>
    <name evidence="8" type="ORF">QVD17_38035</name>
</gene>
<comment type="subcellular location">
    <subcellularLocation>
        <location evidence="1">Nucleus</location>
    </subcellularLocation>
</comment>
<name>A0AAD8JXW8_TARER</name>
<dbReference type="GO" id="GO:0031490">
    <property type="term" value="F:chromatin DNA binding"/>
    <property type="evidence" value="ECO:0007669"/>
    <property type="project" value="TreeGrafter"/>
</dbReference>
<proteinExistence type="inferred from homology"/>
<keyword evidence="6" id="KW-1133">Transmembrane helix</keyword>
<protein>
    <recommendedName>
        <fullName evidence="7">JmjC domain-containing protein</fullName>
    </recommendedName>
</protein>
<keyword evidence="9" id="KW-1185">Reference proteome</keyword>
<dbReference type="Proteomes" id="UP001229421">
    <property type="component" value="Unassembled WGS sequence"/>
</dbReference>
<dbReference type="GO" id="GO:0003712">
    <property type="term" value="F:transcription coregulator activity"/>
    <property type="evidence" value="ECO:0007669"/>
    <property type="project" value="TreeGrafter"/>
</dbReference>
<keyword evidence="4" id="KW-0539">Nucleus</keyword>
<organism evidence="8 9">
    <name type="scientific">Tagetes erecta</name>
    <name type="common">African marigold</name>
    <dbReference type="NCBI Taxonomy" id="13708"/>
    <lineage>
        <taxon>Eukaryota</taxon>
        <taxon>Viridiplantae</taxon>
        <taxon>Streptophyta</taxon>
        <taxon>Embryophyta</taxon>
        <taxon>Tracheophyta</taxon>
        <taxon>Spermatophyta</taxon>
        <taxon>Magnoliopsida</taxon>
        <taxon>eudicotyledons</taxon>
        <taxon>Gunneridae</taxon>
        <taxon>Pentapetalae</taxon>
        <taxon>asterids</taxon>
        <taxon>campanulids</taxon>
        <taxon>Asterales</taxon>
        <taxon>Asteraceae</taxon>
        <taxon>Asteroideae</taxon>
        <taxon>Heliantheae alliance</taxon>
        <taxon>Tageteae</taxon>
        <taxon>Tagetes</taxon>
    </lineage>
</organism>
<dbReference type="GO" id="GO:0032454">
    <property type="term" value="F:histone H3K9 demethylase activity"/>
    <property type="evidence" value="ECO:0007669"/>
    <property type="project" value="InterPro"/>
</dbReference>
<sequence length="527" mass="59634">MQLTIAWSTLNIVMLVNVKLLFEVSVSSSYLLLHYHAHKWLLLIQKPMRISDYKVTTATLQLSISTEATQVPIARMISREFVNVVVNSEMEYNLGVLKPNLFPIVSRTLSTSGHISKTQFFGWKADFKVETSISDNSLDFPIWKANMNESIPCPPKAHGGCDCLDLCEMLKLKDWPPTSSFDECLPRHCAKFIAMLPFSDYTHPRSGLLNLATKLPDGSRRPYLGLKSYIAYGFSEDLGRGDSVTKLHCDISDIVNILIHTSKVKVSSKELKNIKKMQKQFKAEDNNLTIETPKDSTIDVVDSLCIQNGDVGDNGALMAENLSIDKNSNGSQDKMVESLNPTTLETTKSNKKELDSIPSCPEENINDDIPESDSHVSVEYGWALWDIFCRQDVPKLTEYIIKHLQEFRGINNTHVISAWNHIWTFEQNLGETIFIQASCPHQVRNRQMMRQIYEEREVNIGEEVVWTNSGPRKASSKEQVLRLEDGLAWEQACTLLFFLLGGHKYASTMSIVMLVLLILLLSLEAFH</sequence>
<dbReference type="InterPro" id="IPR045109">
    <property type="entry name" value="LSDs-like"/>
</dbReference>
<accession>A0AAD8JXW8</accession>
<dbReference type="GO" id="GO:0000118">
    <property type="term" value="C:histone deacetylase complex"/>
    <property type="evidence" value="ECO:0007669"/>
    <property type="project" value="TreeGrafter"/>
</dbReference>